<evidence type="ECO:0000256" key="1">
    <source>
        <dbReference type="SAM" id="SignalP"/>
    </source>
</evidence>
<feature type="signal peptide" evidence="1">
    <location>
        <begin position="1"/>
        <end position="22"/>
    </location>
</feature>
<feature type="chain" id="PRO_5045781347" evidence="1">
    <location>
        <begin position="23"/>
        <end position="225"/>
    </location>
</feature>
<keyword evidence="1" id="KW-0732">Signal</keyword>
<proteinExistence type="predicted"/>
<gene>
    <name evidence="3" type="ORF">E7V67_011290</name>
</gene>
<dbReference type="Proteomes" id="UP000321323">
    <property type="component" value="Chromosome"/>
</dbReference>
<organism evidence="3 4">
    <name type="scientific">[Empedobacter] haloabium</name>
    <dbReference type="NCBI Taxonomy" id="592317"/>
    <lineage>
        <taxon>Bacteria</taxon>
        <taxon>Pseudomonadati</taxon>
        <taxon>Pseudomonadota</taxon>
        <taxon>Betaproteobacteria</taxon>
        <taxon>Burkholderiales</taxon>
        <taxon>Oxalobacteraceae</taxon>
        <taxon>Telluria group</taxon>
        <taxon>Telluria group incertae sedis</taxon>
    </lineage>
</organism>
<reference evidence="3 4" key="1">
    <citation type="journal article" date="2019" name="Int. J. Syst. Evol. Microbiol.">
        <title>The Draft Whole-Genome Sequence of the Antibiotic Producer Empedobacter haloabium ATCC 31962 Provides Indications for Its Taxonomic Reclassification.</title>
        <authorList>
            <person name="Miess H."/>
            <person name="Arlt P."/>
            <person name="Apel A.K."/>
            <person name="Weber T."/>
            <person name="Nieselt K."/>
            <person name="Hanssen F."/>
            <person name="Czemmel S."/>
            <person name="Nahnsen S."/>
            <person name="Gross H."/>
        </authorList>
    </citation>
    <scope>NUCLEOTIDE SEQUENCE [LARGE SCALE GENOMIC DNA]</scope>
    <source>
        <strain evidence="3 4">ATCC 31962</strain>
    </source>
</reference>
<protein>
    <submittedName>
        <fullName evidence="3">PEP-CTERM sorting domain-containing protein</fullName>
    </submittedName>
</protein>
<dbReference type="NCBIfam" id="TIGR02595">
    <property type="entry name" value="PEP_CTERM"/>
    <property type="match status" value="1"/>
</dbReference>
<name>A0ABZ1USE4_9BURK</name>
<dbReference type="InterPro" id="IPR013424">
    <property type="entry name" value="Ice-binding_C"/>
</dbReference>
<evidence type="ECO:0000259" key="2">
    <source>
        <dbReference type="Pfam" id="PF07589"/>
    </source>
</evidence>
<evidence type="ECO:0000313" key="4">
    <source>
        <dbReference type="Proteomes" id="UP000321323"/>
    </source>
</evidence>
<dbReference type="Pfam" id="PF07589">
    <property type="entry name" value="PEP-CTERM"/>
    <property type="match status" value="1"/>
</dbReference>
<accession>A0ABZ1USE4</accession>
<keyword evidence="4" id="KW-1185">Reference proteome</keyword>
<sequence length="225" mass="23812">MKRILCSLLLAGCSLAADITQAAPITFTTVTTGDAGKFDFFAGDRGLGDFQGIGPFTLSVSANIDNAVTWNSTVLDITLTADGKTSRMQQAGSLVSSLSTFTDSSGKAITVLSQSFDSNWSDFGPRFHFFQSLQFDPHVIDPWRLYGTGDVPLQSLGGRFSLEFSWSNDAADVGFGTASGAYDHGTLQVIGPVPEPTSYAMLIAGLAMIGSLAMRRRAGPIGQGY</sequence>
<dbReference type="EMBL" id="CP136508">
    <property type="protein sequence ID" value="WUR15654.1"/>
    <property type="molecule type" value="Genomic_DNA"/>
</dbReference>
<evidence type="ECO:0000313" key="3">
    <source>
        <dbReference type="EMBL" id="WUR15654.1"/>
    </source>
</evidence>
<feature type="domain" description="Ice-binding protein C-terminal" evidence="2">
    <location>
        <begin position="192"/>
        <end position="217"/>
    </location>
</feature>